<name>A0ABS6YWM5_9ACTN</name>
<proteinExistence type="predicted"/>
<sequence length="73" mass="8088">MQTSPRDAASRRAADALQAYTLSAEGWRDSPSETLQRVLADLLHWCDDTQRDFDKALTAARTRHAEERDGGGA</sequence>
<organism evidence="1 2">
    <name type="scientific">Streptomyces anatolicus</name>
    <dbReference type="NCBI Taxonomy" id="2675858"/>
    <lineage>
        <taxon>Bacteria</taxon>
        <taxon>Bacillati</taxon>
        <taxon>Actinomycetota</taxon>
        <taxon>Actinomycetes</taxon>
        <taxon>Kitasatosporales</taxon>
        <taxon>Streptomycetaceae</taxon>
        <taxon>Streptomyces</taxon>
    </lineage>
</organism>
<dbReference type="RefSeq" id="WP_219692399.1">
    <property type="nucleotide sequence ID" value="NZ_WMBF01000642.1"/>
</dbReference>
<reference evidence="1 2" key="1">
    <citation type="submission" date="2019-11" db="EMBL/GenBank/DDBJ databases">
        <authorList>
            <person name="Ay H."/>
        </authorList>
    </citation>
    <scope>NUCLEOTIDE SEQUENCE [LARGE SCALE GENOMIC DNA]</scope>
    <source>
        <strain evidence="1 2">BG9H</strain>
    </source>
</reference>
<gene>
    <name evidence="1" type="ORF">GKQ77_30570</name>
</gene>
<evidence type="ECO:0000313" key="1">
    <source>
        <dbReference type="EMBL" id="MBW5425856.1"/>
    </source>
</evidence>
<dbReference type="Proteomes" id="UP001197114">
    <property type="component" value="Unassembled WGS sequence"/>
</dbReference>
<comment type="caution">
    <text evidence="1">The sequence shown here is derived from an EMBL/GenBank/DDBJ whole genome shotgun (WGS) entry which is preliminary data.</text>
</comment>
<dbReference type="EMBL" id="WMBF01000642">
    <property type="protein sequence ID" value="MBW5425856.1"/>
    <property type="molecule type" value="Genomic_DNA"/>
</dbReference>
<keyword evidence="2" id="KW-1185">Reference proteome</keyword>
<accession>A0ABS6YWM5</accession>
<protein>
    <submittedName>
        <fullName evidence="1">Uncharacterized protein</fullName>
    </submittedName>
</protein>
<evidence type="ECO:0000313" key="2">
    <source>
        <dbReference type="Proteomes" id="UP001197114"/>
    </source>
</evidence>